<dbReference type="CDD" id="cd08192">
    <property type="entry name" value="MAR-like"/>
    <property type="match status" value="1"/>
</dbReference>
<reference evidence="4" key="1">
    <citation type="submission" date="2022-09" db="EMBL/GenBank/DDBJ databases">
        <title>Chromosome-level assembly of Trichoderma breve T069, a fungus used in development of biopesticide product.</title>
        <authorList>
            <person name="Lin R."/>
            <person name="Liu T."/>
        </authorList>
    </citation>
    <scope>NUCLEOTIDE SEQUENCE</scope>
    <source>
        <strain evidence="4">T069</strain>
    </source>
</reference>
<dbReference type="InterPro" id="IPR039697">
    <property type="entry name" value="Alcohol_dehydrogenase_Fe"/>
</dbReference>
<dbReference type="RefSeq" id="XP_056024507.1">
    <property type="nucleotide sequence ID" value="XM_056178217.1"/>
</dbReference>
<keyword evidence="5" id="KW-1185">Reference proteome</keyword>
<evidence type="ECO:0000259" key="2">
    <source>
        <dbReference type="Pfam" id="PF00465"/>
    </source>
</evidence>
<dbReference type="GO" id="GO:0046872">
    <property type="term" value="F:metal ion binding"/>
    <property type="evidence" value="ECO:0007669"/>
    <property type="project" value="InterPro"/>
</dbReference>
<feature type="domain" description="Fe-containing alcohol dehydrogenase-like C-terminal" evidence="3">
    <location>
        <begin position="231"/>
        <end position="428"/>
    </location>
</feature>
<sequence>MDQSTTAQQRPERTLHVVIDEVDELDFAQNYNLRPEPFGKNREPTVIYNTSFLAAVDKHIVSLQRASRIYVICSGSLSRHTKYLEQLTNTLGERCIGVRTGMKSHTKWSEIVEIAREVKTLQADMIITLGGGSLTDGAKIVAFAVANEAMDIDSLRTLTRDYQETTTVKCESPAIPIVAIPTTLSGAEYSPSAGGTDDVSCHKASFLCRAPSLVFLDPKLSVKVPLSSWLSSGIRAVDHCVETMCNPSSPPKNLKDAAKGLTLLVRGLYRSKSDENDLEARLLCQIGGVYAMRAIKGVTLGASHGIGHQLGPFGVGHGNTSCVLLPAVCLYNLPVNRDEQEVVKETLFSNLQIRAILHSRGLSTADTLGGILDALLRDLEMPRSLHDVGFQEENLHKLVANCLKDKWCRGNPRPLTTAEQVLDLLQAVL</sequence>
<dbReference type="EMBL" id="JAOPEN010000007">
    <property type="protein sequence ID" value="KAJ4855449.1"/>
    <property type="molecule type" value="Genomic_DNA"/>
</dbReference>
<dbReference type="Pfam" id="PF25137">
    <property type="entry name" value="ADH_Fe_C"/>
    <property type="match status" value="1"/>
</dbReference>
<evidence type="ECO:0000256" key="1">
    <source>
        <dbReference type="ARBA" id="ARBA00023002"/>
    </source>
</evidence>
<dbReference type="SUPFAM" id="SSF56796">
    <property type="entry name" value="Dehydroquinate synthase-like"/>
    <property type="match status" value="1"/>
</dbReference>
<evidence type="ECO:0000313" key="5">
    <source>
        <dbReference type="Proteomes" id="UP001140511"/>
    </source>
</evidence>
<dbReference type="InterPro" id="IPR001670">
    <property type="entry name" value="ADH_Fe/GldA"/>
</dbReference>
<proteinExistence type="predicted"/>
<name>A0A9W9B4E9_9HYPO</name>
<protein>
    <submittedName>
        <fullName evidence="4">Iron-containing alcohol dehydrogenase domain-containing protein</fullName>
    </submittedName>
</protein>
<dbReference type="GO" id="GO:0004022">
    <property type="term" value="F:alcohol dehydrogenase (NAD+) activity"/>
    <property type="evidence" value="ECO:0007669"/>
    <property type="project" value="TreeGrafter"/>
</dbReference>
<dbReference type="Gene3D" id="1.20.1090.10">
    <property type="entry name" value="Dehydroquinate synthase-like - alpha domain"/>
    <property type="match status" value="1"/>
</dbReference>
<dbReference type="InterPro" id="IPR056798">
    <property type="entry name" value="ADH_Fe_C"/>
</dbReference>
<dbReference type="Gene3D" id="3.40.50.1970">
    <property type="match status" value="1"/>
</dbReference>
<accession>A0A9W9B4E9</accession>
<comment type="caution">
    <text evidence="4">The sequence shown here is derived from an EMBL/GenBank/DDBJ whole genome shotgun (WGS) entry which is preliminary data.</text>
</comment>
<dbReference type="AlphaFoldDB" id="A0A9W9B4E9"/>
<gene>
    <name evidence="4" type="ORF">T069G_11007</name>
</gene>
<dbReference type="PANTHER" id="PTHR11496:SF107">
    <property type="entry name" value="ALCOHOL DEHYDROGENASE, PUTATIVE (AFU_ORTHOLOGUE AFUA_1G06800)-RELATED"/>
    <property type="match status" value="1"/>
</dbReference>
<organism evidence="4 5">
    <name type="scientific">Trichoderma breve</name>
    <dbReference type="NCBI Taxonomy" id="2034170"/>
    <lineage>
        <taxon>Eukaryota</taxon>
        <taxon>Fungi</taxon>
        <taxon>Dikarya</taxon>
        <taxon>Ascomycota</taxon>
        <taxon>Pezizomycotina</taxon>
        <taxon>Sordariomycetes</taxon>
        <taxon>Hypocreomycetidae</taxon>
        <taxon>Hypocreales</taxon>
        <taxon>Hypocreaceae</taxon>
        <taxon>Trichoderma</taxon>
    </lineage>
</organism>
<evidence type="ECO:0000259" key="3">
    <source>
        <dbReference type="Pfam" id="PF25137"/>
    </source>
</evidence>
<evidence type="ECO:0000313" key="4">
    <source>
        <dbReference type="EMBL" id="KAJ4855449.1"/>
    </source>
</evidence>
<feature type="domain" description="Alcohol dehydrogenase iron-type/glycerol dehydrogenase GldA" evidence="2">
    <location>
        <begin position="46"/>
        <end position="218"/>
    </location>
</feature>
<dbReference type="PANTHER" id="PTHR11496">
    <property type="entry name" value="ALCOHOL DEHYDROGENASE"/>
    <property type="match status" value="1"/>
</dbReference>
<dbReference type="Proteomes" id="UP001140511">
    <property type="component" value="Unassembled WGS sequence"/>
</dbReference>
<dbReference type="Pfam" id="PF00465">
    <property type="entry name" value="Fe-ADH"/>
    <property type="match status" value="1"/>
</dbReference>
<keyword evidence="1" id="KW-0560">Oxidoreductase</keyword>
<dbReference type="GO" id="GO:0005739">
    <property type="term" value="C:mitochondrion"/>
    <property type="evidence" value="ECO:0007669"/>
    <property type="project" value="TreeGrafter"/>
</dbReference>
<dbReference type="GeneID" id="80872905"/>